<evidence type="ECO:0000313" key="3">
    <source>
        <dbReference type="Proteomes" id="UP000191931"/>
    </source>
</evidence>
<organism evidence="2 3">
    <name type="scientific">Desulfamplus magnetovallimortis</name>
    <dbReference type="NCBI Taxonomy" id="1246637"/>
    <lineage>
        <taxon>Bacteria</taxon>
        <taxon>Pseudomonadati</taxon>
        <taxon>Thermodesulfobacteriota</taxon>
        <taxon>Desulfobacteria</taxon>
        <taxon>Desulfobacterales</taxon>
        <taxon>Desulfobacteraceae</taxon>
        <taxon>Desulfamplus</taxon>
    </lineage>
</organism>
<dbReference type="Proteomes" id="UP000191931">
    <property type="component" value="Unassembled WGS sequence"/>
</dbReference>
<feature type="signal peptide" evidence="1">
    <location>
        <begin position="1"/>
        <end position="24"/>
    </location>
</feature>
<dbReference type="AlphaFoldDB" id="A0A1W1H8U8"/>
<accession>A0A1W1H8U8</accession>
<sequence length="373" mass="41422">MIKYTVMSVLVGMFLLFCSGLAQADLSDGLVAYYPFNGNANDESGNGNHGVINGPTQTIDRHGNNNSAYFFDGRDDYITIAHNKMLNVDNQFSICAWMQVNSNSNGYSSIISKGGDDSSGEPHVYFLRIRPSSSVSSPIVDTEKRFQVFFLGQGGVSDDNEFSLISNEQWYENEWSFVVGLFNGTTFKIYINGSLDSEGNFHYPDRNPAGHRVYSNSYDLEIGRRFGDEQSKHHFNGSLDEIRIYNRALSQSEILQIYEGKVCEDRYDEGYDDGYETGKQYCIDYPEACGISVSGGCSQADLNAEYQNGYNAGCSACSNGSPTPATLSPGLDMHIPVLQYDTLLGTMNLWADFEFEGESNGDLIWKLSDFGQE</sequence>
<dbReference type="PANTHER" id="PTHR47635:SF2">
    <property type="entry name" value="LAMG-LIKE JELLYROLL FOLD DOMAIN-CONTAINING PROTEIN"/>
    <property type="match status" value="1"/>
</dbReference>
<dbReference type="Pfam" id="PF13385">
    <property type="entry name" value="Laminin_G_3"/>
    <property type="match status" value="1"/>
</dbReference>
<reference evidence="2 3" key="1">
    <citation type="submission" date="2017-03" db="EMBL/GenBank/DDBJ databases">
        <authorList>
            <person name="Afonso C.L."/>
            <person name="Miller P.J."/>
            <person name="Scott M.A."/>
            <person name="Spackman E."/>
            <person name="Goraichik I."/>
            <person name="Dimitrov K.M."/>
            <person name="Suarez D.L."/>
            <person name="Swayne D.E."/>
        </authorList>
    </citation>
    <scope>NUCLEOTIDE SEQUENCE [LARGE SCALE GENOMIC DNA]</scope>
    <source>
        <strain evidence="2">PRJEB14757</strain>
    </source>
</reference>
<dbReference type="SUPFAM" id="SSF49899">
    <property type="entry name" value="Concanavalin A-like lectins/glucanases"/>
    <property type="match status" value="1"/>
</dbReference>
<dbReference type="InterPro" id="IPR013320">
    <property type="entry name" value="ConA-like_dom_sf"/>
</dbReference>
<dbReference type="PANTHER" id="PTHR47635">
    <property type="entry name" value="CUB DOMAIN-CONTAINING PROTEIN"/>
    <property type="match status" value="1"/>
</dbReference>
<dbReference type="EMBL" id="FWEV01000065">
    <property type="protein sequence ID" value="SLM28798.1"/>
    <property type="molecule type" value="Genomic_DNA"/>
</dbReference>
<evidence type="ECO:0000256" key="1">
    <source>
        <dbReference type="SAM" id="SignalP"/>
    </source>
</evidence>
<keyword evidence="1" id="KW-0732">Signal</keyword>
<evidence type="ECO:0000313" key="2">
    <source>
        <dbReference type="EMBL" id="SLM28798.1"/>
    </source>
</evidence>
<dbReference type="OrthoDB" id="5430002at2"/>
<dbReference type="RefSeq" id="WP_080805280.1">
    <property type="nucleotide sequence ID" value="NZ_LT828550.1"/>
</dbReference>
<name>A0A1W1H8U8_9BACT</name>
<feature type="chain" id="PRO_5013094107" evidence="1">
    <location>
        <begin position="25"/>
        <end position="373"/>
    </location>
</feature>
<protein>
    <submittedName>
        <fullName evidence="2">Putative LamG-like jellyroll fold</fullName>
    </submittedName>
</protein>
<gene>
    <name evidence="2" type="ORF">MTBBW1_1570004</name>
</gene>
<dbReference type="STRING" id="1246637.MTBBW1_1570004"/>
<keyword evidence="3" id="KW-1185">Reference proteome</keyword>
<proteinExistence type="predicted"/>
<dbReference type="Gene3D" id="2.60.120.200">
    <property type="match status" value="1"/>
</dbReference>